<dbReference type="GO" id="GO:0015074">
    <property type="term" value="P:DNA integration"/>
    <property type="evidence" value="ECO:0007669"/>
    <property type="project" value="InterPro"/>
</dbReference>
<feature type="domain" description="Tyr recombinase" evidence="2">
    <location>
        <begin position="175"/>
        <end position="351"/>
    </location>
</feature>
<accession>A0A644WDU8</accession>
<dbReference type="InterPro" id="IPR002104">
    <property type="entry name" value="Integrase_catalytic"/>
</dbReference>
<evidence type="ECO:0000313" key="3">
    <source>
        <dbReference type="EMBL" id="MPM02025.1"/>
    </source>
</evidence>
<feature type="domain" description="Tyr recombinase" evidence="2">
    <location>
        <begin position="2"/>
        <end position="173"/>
    </location>
</feature>
<gene>
    <name evidence="3" type="ORF">SDC9_48270</name>
</gene>
<evidence type="ECO:0000259" key="2">
    <source>
        <dbReference type="PROSITE" id="PS51898"/>
    </source>
</evidence>
<dbReference type="Gene3D" id="1.10.443.10">
    <property type="entry name" value="Intergrase catalytic core"/>
    <property type="match status" value="2"/>
</dbReference>
<dbReference type="InterPro" id="IPR013762">
    <property type="entry name" value="Integrase-like_cat_sf"/>
</dbReference>
<comment type="caution">
    <text evidence="3">The sequence shown here is derived from an EMBL/GenBank/DDBJ whole genome shotgun (WGS) entry which is preliminary data.</text>
</comment>
<name>A0A644WDU8_9ZZZZ</name>
<proteinExistence type="predicted"/>
<sequence>MAKYRYNQPDPAAMESLLTRETDSAAGTILRLAWKLGLLRSEIWSLTWDQVNFSAGEIVLAQRRVPLHDEMKEFLLCLQRKNGRASSRVVVSDRGQRPLTQQYISRLAREALDSAGQTNVRLEDLRHDCIVRHLGLEGWQQVARISGLDPISLHNHFMPYAKPADQEKKTSGRQYPRAPLDERSLQALLEKEGSSPVGLLLGLSWQAGLRLREIQKLTWSQVDLDGKKLCLPDRQVPLAPDLCTRLSAAKSEYGALSDFVILSKRAKKPMETAYLSKIAVAALVHAGLDGIHLSDLRADYLMRTRVETPILALAEESGHVTRNLVMERLGLSKSQAYQRLSRMAERGSLLLVGRRYFLPQRTVPASRHAEMILSYLSQDSAVRQDLARLLHILPRQVYPIMRKLIASGDVVLEGGRYCLSPDRMEKNASLV</sequence>
<dbReference type="EMBL" id="VSSQ01000839">
    <property type="protein sequence ID" value="MPM02025.1"/>
    <property type="molecule type" value="Genomic_DNA"/>
</dbReference>
<dbReference type="PROSITE" id="PS51898">
    <property type="entry name" value="TYR_RECOMBINASE"/>
    <property type="match status" value="2"/>
</dbReference>
<dbReference type="GO" id="GO:0003677">
    <property type="term" value="F:DNA binding"/>
    <property type="evidence" value="ECO:0007669"/>
    <property type="project" value="InterPro"/>
</dbReference>
<evidence type="ECO:0000256" key="1">
    <source>
        <dbReference type="ARBA" id="ARBA00023172"/>
    </source>
</evidence>
<dbReference type="Pfam" id="PF00589">
    <property type="entry name" value="Phage_integrase"/>
    <property type="match status" value="1"/>
</dbReference>
<organism evidence="3">
    <name type="scientific">bioreactor metagenome</name>
    <dbReference type="NCBI Taxonomy" id="1076179"/>
    <lineage>
        <taxon>unclassified sequences</taxon>
        <taxon>metagenomes</taxon>
        <taxon>ecological metagenomes</taxon>
    </lineage>
</organism>
<reference evidence="3" key="1">
    <citation type="submission" date="2019-08" db="EMBL/GenBank/DDBJ databases">
        <authorList>
            <person name="Kucharzyk K."/>
            <person name="Murdoch R.W."/>
            <person name="Higgins S."/>
            <person name="Loffler F."/>
        </authorList>
    </citation>
    <scope>NUCLEOTIDE SEQUENCE</scope>
</reference>
<dbReference type="SUPFAM" id="SSF56349">
    <property type="entry name" value="DNA breaking-rejoining enzymes"/>
    <property type="match status" value="2"/>
</dbReference>
<protein>
    <recommendedName>
        <fullName evidence="2">Tyr recombinase domain-containing protein</fullName>
    </recommendedName>
</protein>
<keyword evidence="1" id="KW-0233">DNA recombination</keyword>
<dbReference type="InterPro" id="IPR011010">
    <property type="entry name" value="DNA_brk_join_enz"/>
</dbReference>
<dbReference type="GO" id="GO:0006310">
    <property type="term" value="P:DNA recombination"/>
    <property type="evidence" value="ECO:0007669"/>
    <property type="project" value="UniProtKB-KW"/>
</dbReference>
<dbReference type="AlphaFoldDB" id="A0A644WDU8"/>